<protein>
    <recommendedName>
        <fullName evidence="4">DUF805 domain-containing protein</fullName>
    </recommendedName>
</protein>
<sequence>MESTIDLNQYEQMVKPNRRYSDVRVLSGEGRIGRFEYFFYSLVLPFLVFWIIAALAGIASRFGELGGAIAYVLLASGLCAAIIIYVQLTIQRCHDFNAKGWLSLLLLLPFAFILFWMIPGNPSSNRFGEPPRPSSSTLKMGAMLLMIILVAISTFSLLKYLG</sequence>
<keyword evidence="3" id="KW-1185">Reference proteome</keyword>
<feature type="transmembrane region" description="Helical" evidence="1">
    <location>
        <begin position="138"/>
        <end position="158"/>
    </location>
</feature>
<keyword evidence="1" id="KW-0472">Membrane</keyword>
<proteinExistence type="predicted"/>
<dbReference type="PANTHER" id="PTHR34980:SF3">
    <property type="entry name" value="BLR8105 PROTEIN"/>
    <property type="match status" value="1"/>
</dbReference>
<dbReference type="Pfam" id="PF05656">
    <property type="entry name" value="DUF805"/>
    <property type="match status" value="1"/>
</dbReference>
<evidence type="ECO:0000313" key="3">
    <source>
        <dbReference type="Proteomes" id="UP000245506"/>
    </source>
</evidence>
<name>A0A317CC04_9GAMM</name>
<reference evidence="2 3" key="1">
    <citation type="submission" date="2018-05" db="EMBL/GenBank/DDBJ databases">
        <title>Leucothrix arctica sp. nov., isolated from Arctic seawater.</title>
        <authorList>
            <person name="Choi A."/>
            <person name="Baek K."/>
        </authorList>
    </citation>
    <scope>NUCLEOTIDE SEQUENCE [LARGE SCALE GENOMIC DNA]</scope>
    <source>
        <strain evidence="2 3">IMCC9719</strain>
    </source>
</reference>
<feature type="transmembrane region" description="Helical" evidence="1">
    <location>
        <begin position="100"/>
        <end position="118"/>
    </location>
</feature>
<dbReference type="EMBL" id="QGKL01000031">
    <property type="protein sequence ID" value="PWQ95907.1"/>
    <property type="molecule type" value="Genomic_DNA"/>
</dbReference>
<keyword evidence="1" id="KW-0812">Transmembrane</keyword>
<dbReference type="OrthoDB" id="9812349at2"/>
<comment type="caution">
    <text evidence="2">The sequence shown here is derived from an EMBL/GenBank/DDBJ whole genome shotgun (WGS) entry which is preliminary data.</text>
</comment>
<accession>A0A317CC04</accession>
<evidence type="ECO:0008006" key="4">
    <source>
        <dbReference type="Google" id="ProtNLM"/>
    </source>
</evidence>
<dbReference type="RefSeq" id="WP_109823486.1">
    <property type="nucleotide sequence ID" value="NZ_QGKL01000031.1"/>
</dbReference>
<gene>
    <name evidence="2" type="ORF">DKT75_11030</name>
</gene>
<organism evidence="2 3">
    <name type="scientific">Leucothrix arctica</name>
    <dbReference type="NCBI Taxonomy" id="1481894"/>
    <lineage>
        <taxon>Bacteria</taxon>
        <taxon>Pseudomonadati</taxon>
        <taxon>Pseudomonadota</taxon>
        <taxon>Gammaproteobacteria</taxon>
        <taxon>Thiotrichales</taxon>
        <taxon>Thiotrichaceae</taxon>
        <taxon>Leucothrix</taxon>
    </lineage>
</organism>
<feature type="transmembrane region" description="Helical" evidence="1">
    <location>
        <begin position="37"/>
        <end position="59"/>
    </location>
</feature>
<feature type="transmembrane region" description="Helical" evidence="1">
    <location>
        <begin position="65"/>
        <end position="88"/>
    </location>
</feature>
<dbReference type="GO" id="GO:0005886">
    <property type="term" value="C:plasma membrane"/>
    <property type="evidence" value="ECO:0007669"/>
    <property type="project" value="TreeGrafter"/>
</dbReference>
<evidence type="ECO:0000256" key="1">
    <source>
        <dbReference type="SAM" id="Phobius"/>
    </source>
</evidence>
<dbReference type="Proteomes" id="UP000245506">
    <property type="component" value="Unassembled WGS sequence"/>
</dbReference>
<dbReference type="AlphaFoldDB" id="A0A317CC04"/>
<keyword evidence="1" id="KW-1133">Transmembrane helix</keyword>
<dbReference type="InterPro" id="IPR008523">
    <property type="entry name" value="DUF805"/>
</dbReference>
<dbReference type="PANTHER" id="PTHR34980">
    <property type="entry name" value="INNER MEMBRANE PROTEIN-RELATED-RELATED"/>
    <property type="match status" value="1"/>
</dbReference>
<evidence type="ECO:0000313" key="2">
    <source>
        <dbReference type="EMBL" id="PWQ95907.1"/>
    </source>
</evidence>